<evidence type="ECO:0000313" key="2">
    <source>
        <dbReference type="WBParaSite" id="scaffold7339_cov174.g11919"/>
    </source>
</evidence>
<name>A0A915N6N1_MELJA</name>
<evidence type="ECO:0000313" key="1">
    <source>
        <dbReference type="Proteomes" id="UP000887561"/>
    </source>
</evidence>
<sequence>MVKFIKLYTPLEELLNDKSMDPVSNIISISKAILTLLEEKRRIDGELAKHKVLLMANLKLITMEHPKTIDEQ</sequence>
<dbReference type="WBParaSite" id="scaffold7339_cov174.g11919">
    <property type="protein sequence ID" value="scaffold7339_cov174.g11919"/>
    <property type="gene ID" value="scaffold7339_cov174.g11919"/>
</dbReference>
<protein>
    <submittedName>
        <fullName evidence="2">Uncharacterized protein</fullName>
    </submittedName>
</protein>
<organism evidence="1 2">
    <name type="scientific">Meloidogyne javanica</name>
    <name type="common">Root-knot nematode worm</name>
    <dbReference type="NCBI Taxonomy" id="6303"/>
    <lineage>
        <taxon>Eukaryota</taxon>
        <taxon>Metazoa</taxon>
        <taxon>Ecdysozoa</taxon>
        <taxon>Nematoda</taxon>
        <taxon>Chromadorea</taxon>
        <taxon>Rhabditida</taxon>
        <taxon>Tylenchina</taxon>
        <taxon>Tylenchomorpha</taxon>
        <taxon>Tylenchoidea</taxon>
        <taxon>Meloidogynidae</taxon>
        <taxon>Meloidogyninae</taxon>
        <taxon>Meloidogyne</taxon>
        <taxon>Meloidogyne incognita group</taxon>
    </lineage>
</organism>
<dbReference type="AlphaFoldDB" id="A0A915N6N1"/>
<reference evidence="2" key="1">
    <citation type="submission" date="2022-11" db="UniProtKB">
        <authorList>
            <consortium name="WormBaseParasite"/>
        </authorList>
    </citation>
    <scope>IDENTIFICATION</scope>
</reference>
<accession>A0A915N6N1</accession>
<dbReference type="Proteomes" id="UP000887561">
    <property type="component" value="Unplaced"/>
</dbReference>
<proteinExistence type="predicted"/>
<keyword evidence="1" id="KW-1185">Reference proteome</keyword>